<organism evidence="2 3">
    <name type="scientific">Homo sapiens</name>
    <name type="common">Human</name>
    <dbReference type="NCBI Taxonomy" id="9606"/>
    <lineage>
        <taxon>Eukaryota</taxon>
        <taxon>Metazoa</taxon>
        <taxon>Chordata</taxon>
        <taxon>Craniata</taxon>
        <taxon>Vertebrata</taxon>
        <taxon>Euteleostomi</taxon>
        <taxon>Mammalia</taxon>
        <taxon>Eutheria</taxon>
        <taxon>Euarchontoglires</taxon>
        <taxon>Primates</taxon>
        <taxon>Haplorrhini</taxon>
        <taxon>Catarrhini</taxon>
        <taxon>Hominidae</taxon>
        <taxon>Homo</taxon>
    </lineage>
</organism>
<reference evidence="2 3" key="1">
    <citation type="journal article" date="2001" name="Nature">
        <title>Initial sequencing and analysis of the human genome.</title>
        <authorList>
            <consortium name="International Human Genome Sequencing Consortium"/>
            <person name="Lander E.S."/>
            <person name="Linton L.M."/>
            <person name="Birren B."/>
            <person name="Nusbaum C."/>
            <person name="Zody M.C."/>
            <person name="Baldwin J."/>
            <person name="Devon K."/>
            <person name="Dewar K."/>
            <person name="Doyle M."/>
            <person name="FitzHugh W."/>
            <person name="Funke R."/>
            <person name="Gage D."/>
            <person name="Harris K."/>
            <person name="Heaford A."/>
            <person name="Howland J."/>
            <person name="Kann L."/>
            <person name="Lehoczky J."/>
            <person name="LeVine R."/>
            <person name="McEwan P."/>
            <person name="McKernan K."/>
            <person name="Meldrim J."/>
            <person name="Mesirov J.P."/>
            <person name="Miranda C."/>
            <person name="Morris W."/>
            <person name="Naylor J."/>
            <person name="Raymond C."/>
            <person name="Rosetti M."/>
            <person name="Santos R."/>
            <person name="Sheridan A."/>
            <person name="Sougnez C."/>
            <person name="Stange-Thomann N."/>
            <person name="Stojanovic N."/>
            <person name="Subramanian A."/>
            <person name="Wyman D."/>
            <person name="Rogers J."/>
            <person name="Sulston J."/>
            <person name="Ainscough R."/>
            <person name="Beck S."/>
            <person name="Bentley D."/>
            <person name="Burton J."/>
            <person name="Clee C."/>
            <person name="Carter N."/>
            <person name="Coulson A."/>
            <person name="Deadman R."/>
            <person name="Deloukas P."/>
            <person name="Dunham A."/>
            <person name="Dunham I."/>
            <person name="Durbin R."/>
            <person name="French L."/>
            <person name="Grafham D."/>
            <person name="Gregory S."/>
            <person name="Hubbard T."/>
            <person name="Humphray S."/>
            <person name="Hunt A."/>
            <person name="Jones M."/>
            <person name="Lloyd C."/>
            <person name="McMurray A."/>
            <person name="Matthews L."/>
            <person name="Mercer S."/>
            <person name="Milne S."/>
            <person name="Mullikin J.C."/>
            <person name="Mungall A."/>
            <person name="Plumb R."/>
            <person name="Ross M."/>
            <person name="Shownkeen R."/>
            <person name="Sims S."/>
            <person name="Waterston R.H."/>
            <person name="Wilson R.K."/>
            <person name="Hillier L.W."/>
            <person name="McPherson J.D."/>
            <person name="Marra M.A."/>
            <person name="Mardis E.R."/>
            <person name="Fulton L.A."/>
            <person name="Chinwalla A.T."/>
            <person name="Pepin K.H."/>
            <person name="Gish W.R."/>
            <person name="Chissoe S.L."/>
            <person name="Wendl M.C."/>
            <person name="Delehaunty K.D."/>
            <person name="Miner T.L."/>
            <person name="Delehaunty A."/>
            <person name="Kramer J.B."/>
            <person name="Cook L.L."/>
            <person name="Fulton R.S."/>
            <person name="Johnson D.L."/>
            <person name="Minx P.J."/>
            <person name="Clifton S.W."/>
            <person name="Hawkins T."/>
            <person name="Branscomb E."/>
            <person name="Predki P."/>
            <person name="Richardson P."/>
            <person name="Wenning S."/>
            <person name="Slezak T."/>
            <person name="Doggett N."/>
            <person name="Cheng J.F."/>
            <person name="Olsen A."/>
            <person name="Lucas S."/>
            <person name="Elkin C."/>
            <person name="Uberbacher E."/>
            <person name="Frazier M."/>
            <person name="Gibbs R.A."/>
            <person name="Muzny D.M."/>
            <person name="Scherer S.E."/>
            <person name="Bouck J.B."/>
            <person name="Sodergren E.J."/>
            <person name="Worley K.C."/>
            <person name="Rives C.M."/>
            <person name="Gorrell J.H."/>
            <person name="Metzker M.L."/>
            <person name="Naylor S.L."/>
            <person name="Kucherlapati R.S."/>
            <person name="Nelson D.L."/>
            <person name="Weinstock G.M."/>
            <person name="Sakaki Y."/>
            <person name="Fujiyama A."/>
            <person name="Hattori M."/>
            <person name="Yada T."/>
            <person name="Toyoda A."/>
            <person name="Itoh T."/>
            <person name="Kawagoe C."/>
            <person name="Watanabe H."/>
            <person name="Totoki Y."/>
            <person name="Taylor T."/>
            <person name="Weissenbach J."/>
            <person name="Heilig R."/>
            <person name="Saurin W."/>
            <person name="Artiguenave F."/>
            <person name="Brottier P."/>
            <person name="Bruls T."/>
            <person name="Pelletier E."/>
            <person name="Robert C."/>
            <person name="Wincker P."/>
            <person name="Smith D.R."/>
            <person name="Doucette-Stamm L."/>
            <person name="Rubenfield M."/>
            <person name="Weinstock K."/>
            <person name="Lee H.M."/>
            <person name="Dubois J."/>
            <person name="Rosenthal A."/>
            <person name="Platzer M."/>
            <person name="Nyakatura G."/>
            <person name="Taudien S."/>
            <person name="Rump A."/>
            <person name="Yang H."/>
            <person name="Yu J."/>
            <person name="Wang J."/>
            <person name="Huang G."/>
            <person name="Gu J."/>
            <person name="Hood L."/>
            <person name="Rowen L."/>
            <person name="Madan A."/>
            <person name="Qin S."/>
            <person name="Davis R.W."/>
            <person name="Federspiel N.A."/>
            <person name="Abola A.P."/>
            <person name="Proctor M.J."/>
            <person name="Myers R.M."/>
            <person name="Schmutz J."/>
            <person name="Dickson M."/>
            <person name="Grimwood J."/>
            <person name="Cox D.R."/>
            <person name="Olson M.V."/>
            <person name="Kaul R."/>
            <person name="Raymond C."/>
            <person name="Shimizu N."/>
            <person name="Kawasaki K."/>
            <person name="Minoshima S."/>
            <person name="Evans G.A."/>
            <person name="Athanasiou M."/>
            <person name="Schultz R."/>
            <person name="Roe B.A."/>
            <person name="Chen F."/>
            <person name="Pan H."/>
            <person name="Ramser J."/>
            <person name="Lehrach H."/>
            <person name="Reinhardt R."/>
            <person name="McCombie W.R."/>
            <person name="de la Bastide M."/>
            <person name="Dedhia N."/>
            <person name="Blocker H."/>
            <person name="Hornischer K."/>
            <person name="Nordsiek G."/>
            <person name="Agarwala R."/>
            <person name="Aravind L."/>
            <person name="Bailey J.A."/>
            <person name="Bateman A."/>
            <person name="Batzoglou S."/>
            <person name="Birney E."/>
            <person name="Bork P."/>
            <person name="Brown D.G."/>
            <person name="Burge C.B."/>
            <person name="Cerutti L."/>
            <person name="Chen H.C."/>
            <person name="Church D."/>
            <person name="Clamp M."/>
            <person name="Copley R.R."/>
            <person name="Doerks T."/>
            <person name="Eddy S.R."/>
            <person name="Eichler E.E."/>
            <person name="Furey T.S."/>
            <person name="Galagan J."/>
            <person name="Gilbert J.G."/>
            <person name="Harmon C."/>
            <person name="Hayashizaki Y."/>
            <person name="Haussler D."/>
            <person name="Hermjakob H."/>
            <person name="Hokamp K."/>
            <person name="Jang W."/>
            <person name="Johnson L.S."/>
            <person name="Jones T.A."/>
            <person name="Kasif S."/>
            <person name="Kaspryzk A."/>
            <person name="Kennedy S."/>
            <person name="Kent W.J."/>
            <person name="Kitts P."/>
            <person name="Koonin E.V."/>
            <person name="Korf I."/>
            <person name="Kulp D."/>
            <person name="Lancet D."/>
            <person name="Lowe T.M."/>
            <person name="McLysaght A."/>
            <person name="Mikkelsen T."/>
            <person name="Moran J.V."/>
            <person name="Mulder N."/>
            <person name="Pollara V.J."/>
            <person name="Ponting C.P."/>
            <person name="Schuler G."/>
            <person name="Schultz J."/>
            <person name="Slater G."/>
            <person name="Smit A.F."/>
            <person name="Stupka E."/>
            <person name="Szustakowski J."/>
            <person name="Thierry-Mieg D."/>
            <person name="Thierry-Mieg J."/>
            <person name="Wagner L."/>
            <person name="Wallis J."/>
            <person name="Wheeler R."/>
            <person name="Williams A."/>
            <person name="Wolf Y.I."/>
            <person name="Wolfe K.H."/>
            <person name="Yang S.P."/>
            <person name="Yeh R.F."/>
            <person name="Collins F."/>
            <person name="Guyer M.S."/>
            <person name="Peterson J."/>
            <person name="Felsenfeld A."/>
            <person name="Wetterstrand K.A."/>
            <person name="Patrinos A."/>
            <person name="Morgan M.J."/>
            <person name="de Jong P."/>
            <person name="Catanese J.J."/>
            <person name="Osoegawa K."/>
            <person name="Shizuya H."/>
            <person name="Choi S."/>
            <person name="Chen Y.J."/>
        </authorList>
    </citation>
    <scope>NUCLEOTIDE SEQUENCE [LARGE SCALE GENOMIC DNA]</scope>
</reference>
<evidence type="ECO:0000313" key="3">
    <source>
        <dbReference type="Proteomes" id="UP000005640"/>
    </source>
</evidence>
<dbReference type="OpenTargets" id="ENSG00000153029"/>
<sequence>MGELMAFLLPLIIVLMVKHSDSQQNGAIYLPTPDR</sequence>
<keyword evidence="1" id="KW-0732">Signal</keyword>
<accession>A0A804HIG0</accession>
<dbReference type="Bgee" id="ENSG00000153029">
    <property type="expression patterns" value="Expressed in type B pancreatic cell and 182 other cell types or tissues"/>
</dbReference>
<reference evidence="2" key="4">
    <citation type="submission" date="2025-08" db="UniProtKB">
        <authorList>
            <consortium name="Ensembl"/>
        </authorList>
    </citation>
    <scope>IDENTIFICATION</scope>
</reference>
<dbReference type="GeneTree" id="ENSGT01150000286995"/>
<dbReference type="Ensembl" id="ENST00000683652.1">
    <property type="protein sequence ID" value="ENSP00000507049.1"/>
    <property type="gene ID" value="ENSG00000153029.16"/>
</dbReference>
<protein>
    <submittedName>
        <fullName evidence="2">Major histocompatibility complex, class I-related</fullName>
    </submittedName>
</protein>
<dbReference type="OrthoDB" id="8936120at2759"/>
<dbReference type="HGNC" id="HGNC:4975">
    <property type="gene designation" value="MR1"/>
</dbReference>
<dbReference type="Ensembl" id="ENST00000683652.1">
    <property type="protein sequence ID" value="ENSP00000507049.1"/>
    <property type="gene ID" value="ENSG00000153029.17"/>
</dbReference>
<keyword evidence="3" id="KW-1185">Reference proteome</keyword>
<evidence type="ECO:0000256" key="1">
    <source>
        <dbReference type="SAM" id="SignalP"/>
    </source>
</evidence>
<evidence type="ECO:0000313" key="2">
    <source>
        <dbReference type="Ensembl" id="ENSP00000507049.1"/>
    </source>
</evidence>
<dbReference type="AlphaFoldDB" id="A0A804HIG0"/>
<dbReference type="Proteomes" id="UP000005640">
    <property type="component" value="Chromosome 1"/>
</dbReference>
<reference evidence="2 3" key="3">
    <citation type="journal article" date="2006" name="Nature">
        <title>The DNA sequence and biological annotation of human chromosome 1.</title>
        <authorList>
            <person name="Gregory S.G."/>
            <person name="Barlow K.F."/>
            <person name="McLay K.E."/>
            <person name="Kaul R."/>
            <person name="Swarbreck D."/>
            <person name="Dunham A."/>
            <person name="Scott C.E."/>
            <person name="Howe K.L."/>
            <person name="Woodfine K."/>
            <person name="Spencer C.C."/>
            <person name="Jones M.C."/>
            <person name="Gillson C."/>
            <person name="Searle S."/>
            <person name="Zhou Y."/>
            <person name="Kokocinski F."/>
            <person name="McDonald L."/>
            <person name="Evans R."/>
            <person name="Phillips K."/>
            <person name="Atkinson A."/>
            <person name="Cooper R."/>
            <person name="Jones C."/>
            <person name="Hall R.E."/>
            <person name="Andrews T.D."/>
            <person name="Lloyd C."/>
            <person name="Ainscough R."/>
            <person name="Almeida J.P."/>
            <person name="Ambrose K.D."/>
            <person name="Anderson F."/>
            <person name="Andrew R.W."/>
            <person name="Ashwell R.I."/>
            <person name="Aubin K."/>
            <person name="Babbage A.K."/>
            <person name="Bagguley C.L."/>
            <person name="Bailey J."/>
            <person name="Beasley H."/>
            <person name="Bethel G."/>
            <person name="Bird C.P."/>
            <person name="Bray-Allen S."/>
            <person name="Brown J.Y."/>
            <person name="Brown A.J."/>
            <person name="Buckley D."/>
            <person name="Burton J."/>
            <person name="Bye J."/>
            <person name="Carder C."/>
            <person name="Chapman J.C."/>
            <person name="Clark S.Y."/>
            <person name="Clarke G."/>
            <person name="Clee C."/>
            <person name="Cobley V."/>
            <person name="Collier R.E."/>
            <person name="Corby N."/>
            <person name="Coville G.J."/>
            <person name="Davies J."/>
            <person name="Deadman R."/>
            <person name="Dunn M."/>
            <person name="Earthrowl M."/>
            <person name="Ellington A.G."/>
            <person name="Errington H."/>
            <person name="Frankish A."/>
            <person name="Frankland J."/>
            <person name="French L."/>
            <person name="Garner P."/>
            <person name="Garnett J."/>
            <person name="Gay L."/>
            <person name="Ghori M.R."/>
            <person name="Gibson R."/>
            <person name="Gilby L.M."/>
            <person name="Gillett W."/>
            <person name="Glithero R.J."/>
            <person name="Grafham D.V."/>
            <person name="Griffiths C."/>
            <person name="Griffiths-Jones S."/>
            <person name="Grocock R."/>
            <person name="Hammond S."/>
            <person name="Harrison E.S."/>
            <person name="Hart E."/>
            <person name="Haugen E."/>
            <person name="Heath P.D."/>
            <person name="Holmes S."/>
            <person name="Holt K."/>
            <person name="Howden P.J."/>
            <person name="Hunt A.R."/>
            <person name="Hunt S.E."/>
            <person name="Hunter G."/>
            <person name="Isherwood J."/>
            <person name="James R."/>
            <person name="Johnson C."/>
            <person name="Johnson D."/>
            <person name="Joy A."/>
            <person name="Kay M."/>
            <person name="Kershaw J.K."/>
            <person name="Kibukawa M."/>
            <person name="Kimberley A.M."/>
            <person name="King A."/>
            <person name="Knights A.J."/>
            <person name="Lad H."/>
            <person name="Laird G."/>
            <person name="Lawlor S."/>
            <person name="Leongamornlert D.A."/>
            <person name="Lloyd D.M."/>
            <person name="Loveland J."/>
            <person name="Lovell J."/>
            <person name="Lush M.J."/>
            <person name="Lyne R."/>
            <person name="Martin S."/>
            <person name="Mashreghi-Mohammadi M."/>
            <person name="Matthews L."/>
            <person name="Matthews N.S."/>
            <person name="McLaren S."/>
            <person name="Milne S."/>
            <person name="Mistry S."/>
            <person name="Moore M.J."/>
            <person name="Nickerson T."/>
            <person name="O'Dell C.N."/>
            <person name="Oliver K."/>
            <person name="Palmeiri A."/>
            <person name="Palmer S.A."/>
            <person name="Parker A."/>
            <person name="Patel D."/>
            <person name="Pearce A.V."/>
            <person name="Peck A.I."/>
            <person name="Pelan S."/>
            <person name="Phelps K."/>
            <person name="Phillimore B.J."/>
            <person name="Plumb R."/>
            <person name="Rajan J."/>
            <person name="Raymond C."/>
            <person name="Rouse G."/>
            <person name="Saenphimmachak C."/>
            <person name="Sehra H.K."/>
            <person name="Sheridan E."/>
            <person name="Shownkeen R."/>
            <person name="Sims S."/>
            <person name="Skuce C.D."/>
            <person name="Smith M."/>
            <person name="Steward C."/>
            <person name="Subramanian S."/>
            <person name="Sycamore N."/>
            <person name="Tracey A."/>
            <person name="Tromans A."/>
            <person name="Van Helmond Z."/>
            <person name="Wall M."/>
            <person name="Wallis J.M."/>
            <person name="White S."/>
            <person name="Whitehead S.L."/>
            <person name="Wilkinson J.E."/>
            <person name="Willey D.L."/>
            <person name="Williams H."/>
            <person name="Wilming L."/>
            <person name="Wray P.W."/>
            <person name="Wu Z."/>
            <person name="Coulson A."/>
            <person name="Vaudin M."/>
            <person name="Sulston J.E."/>
            <person name="Durbin R."/>
            <person name="Hubbard T."/>
            <person name="Wooster R."/>
            <person name="Dunham I."/>
            <person name="Carter N.P."/>
            <person name="McVean G."/>
            <person name="Ross M.T."/>
            <person name="Harrow J."/>
            <person name="Olson M.V."/>
            <person name="Beck S."/>
            <person name="Rogers J."/>
            <person name="Bentley D.R."/>
            <person name="Banerjee R."/>
            <person name="Bryant S.P."/>
            <person name="Burford D.C."/>
            <person name="Burrill W.D."/>
            <person name="Clegg S.M."/>
            <person name="Dhami P."/>
            <person name="Dovey O."/>
            <person name="Faulkner L.M."/>
            <person name="Gribble S.M."/>
            <person name="Langford C.F."/>
            <person name="Pandian R.D."/>
            <person name="Porter K.M."/>
            <person name="Prigmore E."/>
        </authorList>
    </citation>
    <scope>NUCLEOTIDE SEQUENCE [LARGE SCALE GENOMIC DNA]</scope>
</reference>
<feature type="chain" id="PRO_5032593706" evidence="1">
    <location>
        <begin position="23"/>
        <end position="35"/>
    </location>
</feature>
<reference evidence="2 3" key="2">
    <citation type="journal article" date="2004" name="Nature">
        <title>Finishing the euchromatic sequence of the human genome.</title>
        <authorList>
            <consortium name="International Human Genome Sequencing Consortium"/>
        </authorList>
    </citation>
    <scope>NUCLEOTIDE SEQUENCE [LARGE SCALE GENOMIC DNA]</scope>
</reference>
<reference evidence="2" key="5">
    <citation type="submission" date="2025-09" db="UniProtKB">
        <authorList>
            <consortium name="Ensembl"/>
        </authorList>
    </citation>
    <scope>IDENTIFICATION</scope>
</reference>
<feature type="signal peptide" evidence="1">
    <location>
        <begin position="1"/>
        <end position="22"/>
    </location>
</feature>
<proteinExistence type="predicted"/>
<dbReference type="EMBL" id="AL356267">
    <property type="status" value="NOT_ANNOTATED_CDS"/>
    <property type="molecule type" value="Genomic_DNA"/>
</dbReference>
<gene>
    <name evidence="2" type="primary">MR1</name>
</gene>
<name>A0A804HIG0_HUMAN</name>